<evidence type="ECO:0000256" key="2">
    <source>
        <dbReference type="SAM" id="Phobius"/>
    </source>
</evidence>
<feature type="transmembrane region" description="Helical" evidence="2">
    <location>
        <begin position="195"/>
        <end position="214"/>
    </location>
</feature>
<dbReference type="Proteomes" id="UP000297245">
    <property type="component" value="Unassembled WGS sequence"/>
</dbReference>
<evidence type="ECO:0000256" key="1">
    <source>
        <dbReference type="SAM" id="MobiDB-lite"/>
    </source>
</evidence>
<feature type="compositionally biased region" description="Acidic residues" evidence="1">
    <location>
        <begin position="251"/>
        <end position="262"/>
    </location>
</feature>
<keyword evidence="2" id="KW-0812">Transmembrane</keyword>
<keyword evidence="2" id="KW-0472">Membrane</keyword>
<organism evidence="3 4">
    <name type="scientific">Dendrothele bispora (strain CBS 962.96)</name>
    <dbReference type="NCBI Taxonomy" id="1314807"/>
    <lineage>
        <taxon>Eukaryota</taxon>
        <taxon>Fungi</taxon>
        <taxon>Dikarya</taxon>
        <taxon>Basidiomycota</taxon>
        <taxon>Agaricomycotina</taxon>
        <taxon>Agaricomycetes</taxon>
        <taxon>Agaricomycetidae</taxon>
        <taxon>Agaricales</taxon>
        <taxon>Agaricales incertae sedis</taxon>
        <taxon>Dendrothele</taxon>
    </lineage>
</organism>
<reference evidence="3 4" key="1">
    <citation type="journal article" date="2019" name="Nat. Ecol. Evol.">
        <title>Megaphylogeny resolves global patterns of mushroom evolution.</title>
        <authorList>
            <person name="Varga T."/>
            <person name="Krizsan K."/>
            <person name="Foldi C."/>
            <person name="Dima B."/>
            <person name="Sanchez-Garcia M."/>
            <person name="Sanchez-Ramirez S."/>
            <person name="Szollosi G.J."/>
            <person name="Szarkandi J.G."/>
            <person name="Papp V."/>
            <person name="Albert L."/>
            <person name="Andreopoulos W."/>
            <person name="Angelini C."/>
            <person name="Antonin V."/>
            <person name="Barry K.W."/>
            <person name="Bougher N.L."/>
            <person name="Buchanan P."/>
            <person name="Buyck B."/>
            <person name="Bense V."/>
            <person name="Catcheside P."/>
            <person name="Chovatia M."/>
            <person name="Cooper J."/>
            <person name="Damon W."/>
            <person name="Desjardin D."/>
            <person name="Finy P."/>
            <person name="Geml J."/>
            <person name="Haridas S."/>
            <person name="Hughes K."/>
            <person name="Justo A."/>
            <person name="Karasinski D."/>
            <person name="Kautmanova I."/>
            <person name="Kiss B."/>
            <person name="Kocsube S."/>
            <person name="Kotiranta H."/>
            <person name="LaButti K.M."/>
            <person name="Lechner B.E."/>
            <person name="Liimatainen K."/>
            <person name="Lipzen A."/>
            <person name="Lukacs Z."/>
            <person name="Mihaltcheva S."/>
            <person name="Morgado L.N."/>
            <person name="Niskanen T."/>
            <person name="Noordeloos M.E."/>
            <person name="Ohm R.A."/>
            <person name="Ortiz-Santana B."/>
            <person name="Ovrebo C."/>
            <person name="Racz N."/>
            <person name="Riley R."/>
            <person name="Savchenko A."/>
            <person name="Shiryaev A."/>
            <person name="Soop K."/>
            <person name="Spirin V."/>
            <person name="Szebenyi C."/>
            <person name="Tomsovsky M."/>
            <person name="Tulloss R.E."/>
            <person name="Uehling J."/>
            <person name="Grigoriev I.V."/>
            <person name="Vagvolgyi C."/>
            <person name="Papp T."/>
            <person name="Martin F.M."/>
            <person name="Miettinen O."/>
            <person name="Hibbett D.S."/>
            <person name="Nagy L.G."/>
        </authorList>
    </citation>
    <scope>NUCLEOTIDE SEQUENCE [LARGE SCALE GENOMIC DNA]</scope>
    <source>
        <strain evidence="3 4">CBS 962.96</strain>
    </source>
</reference>
<gene>
    <name evidence="3" type="ORF">K435DRAFT_802710</name>
</gene>
<name>A0A4S8LJX2_DENBC</name>
<accession>A0A4S8LJX2</accession>
<evidence type="ECO:0000313" key="3">
    <source>
        <dbReference type="EMBL" id="THU89459.1"/>
    </source>
</evidence>
<proteinExistence type="predicted"/>
<dbReference type="AlphaFoldDB" id="A0A4S8LJX2"/>
<keyword evidence="4" id="KW-1185">Reference proteome</keyword>
<keyword evidence="2" id="KW-1133">Transmembrane helix</keyword>
<evidence type="ECO:0000313" key="4">
    <source>
        <dbReference type="Proteomes" id="UP000297245"/>
    </source>
</evidence>
<protein>
    <submittedName>
        <fullName evidence="3">Uncharacterized protein</fullName>
    </submittedName>
</protein>
<feature type="region of interest" description="Disordered" evidence="1">
    <location>
        <begin position="221"/>
        <end position="297"/>
    </location>
</feature>
<sequence length="370" mass="40675">MVSTADCTNSSCPLKGKCDDFEPLDADLKLFEQICQFCSCAALDHIKNTTNSTAIGTPESRTNKSDFVFQAKNPSFFNTATRHQQDQNTATLDQAFKKTQFDPAALTFTLVLEANTPEVELGEMVVPPLSNLNHVHHIVLEEGATAIEVQAAVTEAFTGSNGPYHQTPETFKNFRWCFKKSNSTEFRTTTFRTRLTAFILTGAILHCLLVLPTLSQKSLRKSRAVDSGYTNDDPVSEPRLKRGCASKAGDETCEGSESDEEKEGQSGMGGENSETQEKNGVPKPTTEEPSCHGVNSDSNREHGIPVFFCLGVQSNGSGQIQKPFMLHRLFLPPRSNAMHYMKSPDSPVSWWPGQLKGHFQIAAEGDAWGM</sequence>
<dbReference type="EMBL" id="ML179366">
    <property type="protein sequence ID" value="THU89459.1"/>
    <property type="molecule type" value="Genomic_DNA"/>
</dbReference>